<organism evidence="4 5">
    <name type="scientific">Malurus cyaneus samueli</name>
    <dbReference type="NCBI Taxonomy" id="2593467"/>
    <lineage>
        <taxon>Eukaryota</taxon>
        <taxon>Metazoa</taxon>
        <taxon>Chordata</taxon>
        <taxon>Craniata</taxon>
        <taxon>Vertebrata</taxon>
        <taxon>Euteleostomi</taxon>
        <taxon>Archelosauria</taxon>
        <taxon>Archosauria</taxon>
        <taxon>Dinosauria</taxon>
        <taxon>Saurischia</taxon>
        <taxon>Theropoda</taxon>
        <taxon>Coelurosauria</taxon>
        <taxon>Aves</taxon>
        <taxon>Neognathae</taxon>
        <taxon>Neoaves</taxon>
        <taxon>Telluraves</taxon>
        <taxon>Australaves</taxon>
        <taxon>Passeriformes</taxon>
        <taxon>Meliphagoidea</taxon>
        <taxon>Maluridae</taxon>
        <taxon>Malurus</taxon>
    </lineage>
</organism>
<feature type="region of interest" description="Disordered" evidence="2">
    <location>
        <begin position="55"/>
        <end position="283"/>
    </location>
</feature>
<dbReference type="Ensembl" id="ENSMCST00000000272.1">
    <property type="protein sequence ID" value="ENSMCSP00000000258.1"/>
    <property type="gene ID" value="ENSMCSG00000000236.1"/>
</dbReference>
<feature type="compositionally biased region" description="Basic and acidic residues" evidence="2">
    <location>
        <begin position="201"/>
        <end position="232"/>
    </location>
</feature>
<evidence type="ECO:0000313" key="4">
    <source>
        <dbReference type="Ensembl" id="ENSMCSP00000000258.1"/>
    </source>
</evidence>
<reference evidence="4" key="2">
    <citation type="submission" date="2025-09" db="UniProtKB">
        <authorList>
            <consortium name="Ensembl"/>
        </authorList>
    </citation>
    <scope>IDENTIFICATION</scope>
</reference>
<name>A0A8C5WZQ2_9PASS</name>
<sequence length="342" mass="38962">RWKGYTSDDDTWEPEVHLEDCKEVLLEFRKKVVDNKPKPVKKDIQKLSLNDDIFEAESDSDWQSETKDDVSPKKKKKLKDGEDRSPDDLKKKKSKSAKLKEKPKCENSSDTLILDSKAKKRILETKEDSNDPKKQKKEDTKEVKKKKGEVKDLTVKAKEDSKENKKSQKEKHGDVQVDLESSTVDDTFCQGTDNENSDLNYENKDEKQKVVSGEERLEQEIDGKHAISDKCLDGSASNEDDSIDSRVKRKKKKIQKAEDHREEGGKAEIQDTYLEKKSMHKKQMGQEKILGELEKVLPAPSPVQKGLKLSSDERMCKSADSPEEVSMVMVLGWGAGDKVSHL</sequence>
<dbReference type="GO" id="GO:0005634">
    <property type="term" value="C:nucleus"/>
    <property type="evidence" value="ECO:0007669"/>
    <property type="project" value="UniProtKB-SubCell"/>
</dbReference>
<dbReference type="SUPFAM" id="SSF54160">
    <property type="entry name" value="Chromo domain-like"/>
    <property type="match status" value="1"/>
</dbReference>
<evidence type="ECO:0000256" key="2">
    <source>
        <dbReference type="SAM" id="MobiDB-lite"/>
    </source>
</evidence>
<dbReference type="PROSITE" id="PS50013">
    <property type="entry name" value="CHROMO_2"/>
    <property type="match status" value="1"/>
</dbReference>
<dbReference type="InterPro" id="IPR000953">
    <property type="entry name" value="Chromo/chromo_shadow_dom"/>
</dbReference>
<evidence type="ECO:0000313" key="5">
    <source>
        <dbReference type="Proteomes" id="UP000694560"/>
    </source>
</evidence>
<comment type="subcellular location">
    <subcellularLocation>
        <location evidence="1">Nucleus</location>
    </subcellularLocation>
</comment>
<dbReference type="Pfam" id="PF00385">
    <property type="entry name" value="Chromo"/>
    <property type="match status" value="1"/>
</dbReference>
<feature type="domain" description="Chromo" evidence="3">
    <location>
        <begin position="1"/>
        <end position="40"/>
    </location>
</feature>
<feature type="region of interest" description="Disordered" evidence="2">
    <location>
        <begin position="302"/>
        <end position="321"/>
    </location>
</feature>
<dbReference type="InterPro" id="IPR023780">
    <property type="entry name" value="Chromo_domain"/>
</dbReference>
<dbReference type="Gene3D" id="2.40.50.40">
    <property type="match status" value="1"/>
</dbReference>
<feature type="compositionally biased region" description="Basic and acidic residues" evidence="2">
    <location>
        <begin position="149"/>
        <end position="175"/>
    </location>
</feature>
<proteinExistence type="predicted"/>
<feature type="compositionally biased region" description="Basic and acidic residues" evidence="2">
    <location>
        <begin position="98"/>
        <end position="107"/>
    </location>
</feature>
<feature type="compositionally biased region" description="Basic and acidic residues" evidence="2">
    <location>
        <begin position="79"/>
        <end position="90"/>
    </location>
</feature>
<feature type="compositionally biased region" description="Basic and acidic residues" evidence="2">
    <location>
        <begin position="255"/>
        <end position="277"/>
    </location>
</feature>
<dbReference type="OrthoDB" id="5376140at2759"/>
<feature type="compositionally biased region" description="Polar residues" evidence="2">
    <location>
        <begin position="179"/>
        <end position="200"/>
    </location>
</feature>
<accession>A0A8C5WZQ2</accession>
<evidence type="ECO:0000259" key="3">
    <source>
        <dbReference type="PROSITE" id="PS50013"/>
    </source>
</evidence>
<reference evidence="4" key="1">
    <citation type="submission" date="2025-08" db="UniProtKB">
        <authorList>
            <consortium name="Ensembl"/>
        </authorList>
    </citation>
    <scope>IDENTIFICATION</scope>
</reference>
<feature type="compositionally biased region" description="Basic and acidic residues" evidence="2">
    <location>
        <begin position="121"/>
        <end position="142"/>
    </location>
</feature>
<dbReference type="Proteomes" id="UP000694560">
    <property type="component" value="Unplaced"/>
</dbReference>
<keyword evidence="5" id="KW-1185">Reference proteome</keyword>
<dbReference type="AlphaFoldDB" id="A0A8C5WZQ2"/>
<protein>
    <recommendedName>
        <fullName evidence="3">Chromo domain-containing protein</fullName>
    </recommendedName>
</protein>
<dbReference type="InterPro" id="IPR016197">
    <property type="entry name" value="Chromo-like_dom_sf"/>
</dbReference>
<evidence type="ECO:0000256" key="1">
    <source>
        <dbReference type="ARBA" id="ARBA00004123"/>
    </source>
</evidence>